<name>A0A4S3J0Z1_9EURO</name>
<reference evidence="1 2" key="1">
    <citation type="submission" date="2019-03" db="EMBL/GenBank/DDBJ databases">
        <title>The genome sequence of a newly discovered highly antifungal drug resistant Aspergillus species, Aspergillus tanneri NIH 1004.</title>
        <authorList>
            <person name="Mounaud S."/>
            <person name="Singh I."/>
            <person name="Joardar V."/>
            <person name="Pakala S."/>
            <person name="Pakala S."/>
            <person name="Venepally P."/>
            <person name="Hoover J."/>
            <person name="Nierman W."/>
            <person name="Chung J."/>
            <person name="Losada L."/>
        </authorList>
    </citation>
    <scope>NUCLEOTIDE SEQUENCE [LARGE SCALE GENOMIC DNA]</scope>
    <source>
        <strain evidence="1 2">NIH1004</strain>
    </source>
</reference>
<evidence type="ECO:0000313" key="2">
    <source>
        <dbReference type="Proteomes" id="UP000308092"/>
    </source>
</evidence>
<dbReference type="AlphaFoldDB" id="A0A4S3J0Z1"/>
<dbReference type="EMBL" id="SOSA01000884">
    <property type="protein sequence ID" value="THC88295.1"/>
    <property type="molecule type" value="Genomic_DNA"/>
</dbReference>
<dbReference type="Proteomes" id="UP000308092">
    <property type="component" value="Unassembled WGS sequence"/>
</dbReference>
<keyword evidence="2" id="KW-1185">Reference proteome</keyword>
<dbReference type="VEuPathDB" id="FungiDB:EYZ11_012258"/>
<sequence length="99" mass="11520">MYCKGYEEAGTIFVDMTDLKTRGLVDRKLVRRNRFYKQRPKKYYEVDLDLVIFVDGRNLRFEARYPCGSTGDDCVRVRGRFCIASAFLDEPKLSGYAEG</sequence>
<evidence type="ECO:0000313" key="1">
    <source>
        <dbReference type="EMBL" id="THC88295.1"/>
    </source>
</evidence>
<gene>
    <name evidence="1" type="ORF">EYZ11_012258</name>
</gene>
<accession>A0A4S3J0Z1</accession>
<organism evidence="1 2">
    <name type="scientific">Aspergillus tanneri</name>
    <dbReference type="NCBI Taxonomy" id="1220188"/>
    <lineage>
        <taxon>Eukaryota</taxon>
        <taxon>Fungi</taxon>
        <taxon>Dikarya</taxon>
        <taxon>Ascomycota</taxon>
        <taxon>Pezizomycotina</taxon>
        <taxon>Eurotiomycetes</taxon>
        <taxon>Eurotiomycetidae</taxon>
        <taxon>Eurotiales</taxon>
        <taxon>Aspergillaceae</taxon>
        <taxon>Aspergillus</taxon>
        <taxon>Aspergillus subgen. Circumdati</taxon>
    </lineage>
</organism>
<proteinExistence type="predicted"/>
<comment type="caution">
    <text evidence="1">The sequence shown here is derived from an EMBL/GenBank/DDBJ whole genome shotgun (WGS) entry which is preliminary data.</text>
</comment>
<protein>
    <submittedName>
        <fullName evidence="1">Uncharacterized protein</fullName>
    </submittedName>
</protein>